<dbReference type="Proteomes" id="UP001597196">
    <property type="component" value="Unassembled WGS sequence"/>
</dbReference>
<comment type="caution">
    <text evidence="1">The sequence shown here is derived from an EMBL/GenBank/DDBJ whole genome shotgun (WGS) entry which is preliminary data.</text>
</comment>
<proteinExistence type="predicted"/>
<organism evidence="1 2">
    <name type="scientific">Lacticaseibacillus mingshuiensis</name>
    <dbReference type="NCBI Taxonomy" id="2799574"/>
    <lineage>
        <taxon>Bacteria</taxon>
        <taxon>Bacillati</taxon>
        <taxon>Bacillota</taxon>
        <taxon>Bacilli</taxon>
        <taxon>Lactobacillales</taxon>
        <taxon>Lactobacillaceae</taxon>
        <taxon>Lacticaseibacillus</taxon>
    </lineage>
</organism>
<protein>
    <recommendedName>
        <fullName evidence="3">Phage protein</fullName>
    </recommendedName>
</protein>
<evidence type="ECO:0000313" key="1">
    <source>
        <dbReference type="EMBL" id="MFD1430431.1"/>
    </source>
</evidence>
<sequence>MPFDLYMWEARSMLEGSFLRDVDMRRDLMELAVNIANIQNAKNPKRSVKVGYKNIDKAEQKVLKRSGNRERKPDVEMIKKLNAAFGGGS</sequence>
<evidence type="ECO:0008006" key="3">
    <source>
        <dbReference type="Google" id="ProtNLM"/>
    </source>
</evidence>
<keyword evidence="2" id="KW-1185">Reference proteome</keyword>
<name>A0ABW4CKJ3_9LACO</name>
<reference evidence="2" key="1">
    <citation type="journal article" date="2019" name="Int. J. Syst. Evol. Microbiol.">
        <title>The Global Catalogue of Microorganisms (GCM) 10K type strain sequencing project: providing services to taxonomists for standard genome sequencing and annotation.</title>
        <authorList>
            <consortium name="The Broad Institute Genomics Platform"/>
            <consortium name="The Broad Institute Genome Sequencing Center for Infectious Disease"/>
            <person name="Wu L."/>
            <person name="Ma J."/>
        </authorList>
    </citation>
    <scope>NUCLEOTIDE SEQUENCE [LARGE SCALE GENOMIC DNA]</scope>
    <source>
        <strain evidence="2">CCM 8980</strain>
    </source>
</reference>
<accession>A0ABW4CKJ3</accession>
<gene>
    <name evidence="1" type="ORF">ACFQ4P_09230</name>
</gene>
<evidence type="ECO:0000313" key="2">
    <source>
        <dbReference type="Proteomes" id="UP001597196"/>
    </source>
</evidence>
<dbReference type="EMBL" id="JBHTOC010000013">
    <property type="protein sequence ID" value="MFD1430431.1"/>
    <property type="molecule type" value="Genomic_DNA"/>
</dbReference>